<feature type="transmembrane region" description="Helical" evidence="1">
    <location>
        <begin position="66"/>
        <end position="84"/>
    </location>
</feature>
<proteinExistence type="predicted"/>
<sequence length="124" mass="14403">MDNIKLMGLTHQQVEQRVQQGLMNISHDNISKTKKQIILEHTLTYFNCLNLFLAAIIISTGRWTNLTFMVVIFINAFIGIYQELKVKKIIDQLTVVTVKKVKVIRDQQEMIIPTEELVKDDIVF</sequence>
<keyword evidence="1" id="KW-1133">Transmembrane helix</keyword>
<reference evidence="2" key="1">
    <citation type="submission" date="2022-07" db="EMBL/GenBank/DDBJ databases">
        <title>Faecal culturing of patients with breast cancer.</title>
        <authorList>
            <person name="Teng N.M.Y."/>
            <person name="Kiu R."/>
            <person name="Evans R."/>
            <person name="Baker D.J."/>
            <person name="Zenner C."/>
            <person name="Robinson S.D."/>
            <person name="Hall L.J."/>
        </authorList>
    </citation>
    <scope>NUCLEOTIDE SEQUENCE</scope>
    <source>
        <strain evidence="2">LH1062</strain>
    </source>
</reference>
<keyword evidence="1" id="KW-0812">Transmembrane</keyword>
<keyword evidence="1" id="KW-0472">Membrane</keyword>
<dbReference type="RefSeq" id="WP_290138998.1">
    <property type="nucleotide sequence ID" value="NZ_CP101620.1"/>
</dbReference>
<dbReference type="Gene3D" id="2.70.150.10">
    <property type="entry name" value="Calcium-transporting ATPase, cytoplasmic transduction domain A"/>
    <property type="match status" value="1"/>
</dbReference>
<evidence type="ECO:0000256" key="1">
    <source>
        <dbReference type="SAM" id="Phobius"/>
    </source>
</evidence>
<protein>
    <recommendedName>
        <fullName evidence="4">Cation-transporting P-type ATPase N-terminal domain-containing protein</fullName>
    </recommendedName>
</protein>
<name>A0ABY5HZV1_9FIRM</name>
<evidence type="ECO:0000313" key="2">
    <source>
        <dbReference type="EMBL" id="UTY38586.1"/>
    </source>
</evidence>
<dbReference type="EMBL" id="CP101620">
    <property type="protein sequence ID" value="UTY38586.1"/>
    <property type="molecule type" value="Genomic_DNA"/>
</dbReference>
<evidence type="ECO:0008006" key="4">
    <source>
        <dbReference type="Google" id="ProtNLM"/>
    </source>
</evidence>
<accession>A0ABY5HZV1</accession>
<feature type="transmembrane region" description="Helical" evidence="1">
    <location>
        <begin position="42"/>
        <end position="60"/>
    </location>
</feature>
<dbReference type="SUPFAM" id="SSF81665">
    <property type="entry name" value="Calcium ATPase, transmembrane domain M"/>
    <property type="match status" value="1"/>
</dbReference>
<organism evidence="2 3">
    <name type="scientific">Allocoprobacillus halotolerans</name>
    <dbReference type="NCBI Taxonomy" id="2944914"/>
    <lineage>
        <taxon>Bacteria</taxon>
        <taxon>Bacillati</taxon>
        <taxon>Bacillota</taxon>
        <taxon>Erysipelotrichia</taxon>
        <taxon>Erysipelotrichales</taxon>
        <taxon>Erysipelotrichaceae</taxon>
        <taxon>Allocoprobacillus</taxon>
    </lineage>
</organism>
<evidence type="ECO:0000313" key="3">
    <source>
        <dbReference type="Proteomes" id="UP001060112"/>
    </source>
</evidence>
<dbReference type="Gene3D" id="1.20.1110.10">
    <property type="entry name" value="Calcium-transporting ATPase, transmembrane domain"/>
    <property type="match status" value="1"/>
</dbReference>
<dbReference type="Proteomes" id="UP001060112">
    <property type="component" value="Chromosome"/>
</dbReference>
<gene>
    <name evidence="2" type="ORF">NMU03_13245</name>
</gene>
<keyword evidence="3" id="KW-1185">Reference proteome</keyword>
<dbReference type="InterPro" id="IPR023298">
    <property type="entry name" value="ATPase_P-typ_TM_dom_sf"/>
</dbReference>